<accession>X0VC10</accession>
<dbReference type="AlphaFoldDB" id="X0VC10"/>
<sequence>MVIKPTETQAGQYREITSDVPEAEITLLESTGKYSPKEKSDALARIDKLIAAVKKAKTRANGVDACVKRVGGRLATFVMTGDMPAAEKTE</sequence>
<name>X0VC10_9ZZZZ</name>
<organism evidence="1">
    <name type="scientific">marine sediment metagenome</name>
    <dbReference type="NCBI Taxonomy" id="412755"/>
    <lineage>
        <taxon>unclassified sequences</taxon>
        <taxon>metagenomes</taxon>
        <taxon>ecological metagenomes</taxon>
    </lineage>
</organism>
<protein>
    <submittedName>
        <fullName evidence="1">Uncharacterized protein</fullName>
    </submittedName>
</protein>
<reference evidence="1" key="1">
    <citation type="journal article" date="2014" name="Front. Microbiol.">
        <title>High frequency of phylogenetically diverse reductive dehalogenase-homologous genes in deep subseafloor sedimentary metagenomes.</title>
        <authorList>
            <person name="Kawai M."/>
            <person name="Futagami T."/>
            <person name="Toyoda A."/>
            <person name="Takaki Y."/>
            <person name="Nishi S."/>
            <person name="Hori S."/>
            <person name="Arai W."/>
            <person name="Tsubouchi T."/>
            <person name="Morono Y."/>
            <person name="Uchiyama I."/>
            <person name="Ito T."/>
            <person name="Fujiyama A."/>
            <person name="Inagaki F."/>
            <person name="Takami H."/>
        </authorList>
    </citation>
    <scope>NUCLEOTIDE SEQUENCE</scope>
    <source>
        <strain evidence="1">Expedition CK06-06</strain>
    </source>
</reference>
<evidence type="ECO:0000313" key="1">
    <source>
        <dbReference type="EMBL" id="GAG15644.1"/>
    </source>
</evidence>
<dbReference type="Pfam" id="PF25283">
    <property type="entry name" value="DUF7873"/>
    <property type="match status" value="1"/>
</dbReference>
<gene>
    <name evidence="1" type="ORF">S01H1_54207</name>
</gene>
<proteinExistence type="predicted"/>
<dbReference type="EMBL" id="BARS01035157">
    <property type="protein sequence ID" value="GAG15644.1"/>
    <property type="molecule type" value="Genomic_DNA"/>
</dbReference>
<dbReference type="InterPro" id="IPR057195">
    <property type="entry name" value="DUF7873"/>
</dbReference>
<comment type="caution">
    <text evidence="1">The sequence shown here is derived from an EMBL/GenBank/DDBJ whole genome shotgun (WGS) entry which is preliminary data.</text>
</comment>